<dbReference type="Gene3D" id="3.30.420.10">
    <property type="entry name" value="Ribonuclease H-like superfamily/Ribonuclease H"/>
    <property type="match status" value="1"/>
</dbReference>
<dbReference type="InterPro" id="IPR050863">
    <property type="entry name" value="CenT-Element_Derived"/>
</dbReference>
<keyword evidence="1" id="KW-0539">Nucleus</keyword>
<proteinExistence type="predicted"/>
<dbReference type="PANTHER" id="PTHR19303:SF74">
    <property type="entry name" value="POGO TRANSPOSABLE ELEMENT WITH KRAB DOMAIN"/>
    <property type="match status" value="1"/>
</dbReference>
<dbReference type="InterPro" id="IPR009057">
    <property type="entry name" value="Homeodomain-like_sf"/>
</dbReference>
<comment type="subcellular location">
    <subcellularLocation>
        <location evidence="1">Nucleus</location>
    </subcellularLocation>
</comment>
<evidence type="ECO:0000313" key="6">
    <source>
        <dbReference type="Proteomes" id="UP000663869"/>
    </source>
</evidence>
<dbReference type="Proteomes" id="UP000663869">
    <property type="component" value="Unassembled WGS sequence"/>
</dbReference>
<dbReference type="AlphaFoldDB" id="A0A817TCC1"/>
<dbReference type="InterPro" id="IPR004875">
    <property type="entry name" value="DDE_SF_endonuclease_dom"/>
</dbReference>
<organism evidence="4 6">
    <name type="scientific">Rotaria socialis</name>
    <dbReference type="NCBI Taxonomy" id="392032"/>
    <lineage>
        <taxon>Eukaryota</taxon>
        <taxon>Metazoa</taxon>
        <taxon>Spiralia</taxon>
        <taxon>Gnathifera</taxon>
        <taxon>Rotifera</taxon>
        <taxon>Eurotatoria</taxon>
        <taxon>Bdelloidea</taxon>
        <taxon>Philodinida</taxon>
        <taxon>Philodinidae</taxon>
        <taxon>Rotaria</taxon>
    </lineage>
</organism>
<feature type="DNA-binding region" description="H-T-H motif" evidence="1">
    <location>
        <begin position="28"/>
        <end position="48"/>
    </location>
</feature>
<dbReference type="InterPro" id="IPR036397">
    <property type="entry name" value="RNaseH_sf"/>
</dbReference>
<evidence type="ECO:0000259" key="3">
    <source>
        <dbReference type="PROSITE" id="PS50960"/>
    </source>
</evidence>
<dbReference type="InterPro" id="IPR007889">
    <property type="entry name" value="HTH_Psq"/>
</dbReference>
<reference evidence="4" key="1">
    <citation type="submission" date="2021-02" db="EMBL/GenBank/DDBJ databases">
        <authorList>
            <person name="Nowell W R."/>
        </authorList>
    </citation>
    <scope>NUCLEOTIDE SEQUENCE</scope>
</reference>
<gene>
    <name evidence="4" type="ORF">FME351_LOCUS593</name>
    <name evidence="5" type="ORF">TSG867_LOCUS31180</name>
</gene>
<evidence type="ECO:0000313" key="5">
    <source>
        <dbReference type="EMBL" id="CAF4657992.1"/>
    </source>
</evidence>
<dbReference type="SUPFAM" id="SSF46689">
    <property type="entry name" value="Homeodomain-like"/>
    <property type="match status" value="1"/>
</dbReference>
<dbReference type="GO" id="GO:0003677">
    <property type="term" value="F:DNA binding"/>
    <property type="evidence" value="ECO:0007669"/>
    <property type="project" value="UniProtKB-UniRule"/>
</dbReference>
<dbReference type="PANTHER" id="PTHR19303">
    <property type="entry name" value="TRANSPOSON"/>
    <property type="match status" value="1"/>
</dbReference>
<dbReference type="PROSITE" id="PS50960">
    <property type="entry name" value="HTH_PSQ"/>
    <property type="match status" value="1"/>
</dbReference>
<dbReference type="Proteomes" id="UP000663862">
    <property type="component" value="Unassembled WGS sequence"/>
</dbReference>
<feature type="compositionally biased region" description="Basic residues" evidence="2">
    <location>
        <begin position="661"/>
        <end position="677"/>
    </location>
</feature>
<accession>A0A817TCC1</accession>
<sequence>MTKKRRVTYSLEDFRNAISAYRSKSMTSVDASKKFDVPESTIRKHKNNAKNYVGSGHPSLLSINQEQYLVILLKELESIGIRLTKTTLSKIAGDFIRAVNKQNSDNISDPSRHWFFNFFKRNADKIKMKKEIKLEKVRLNGFTEEVRVGWFNKLKNIFDINNLHVRPAQIWNCDESGFSDETQCEYVCVPAETKFAFEQSGGSGKAFTTILLCTSASGDVIPPFFIYAAKAVNSLWCSGGAPGTTYKCSESGWISEGLFTEWFKSCFLERTKHIDRPLMLVMDSHPTHINIDVIELAIKNKVILLCLPPHSTHALQPLDVVTLSSAKKFWKKIVSKYFSRSNRKTIRKIDFPSLLKNLMEEAFTKRQCVSGFARCGLWPFDGDVMKEKVAKKDHPSKFSSSTSINALENVSNNVVSETSVQTSIDPPRNINALQTSKSIDATLHMDNGNNLSVSNIEFSQESEKVTHQAVTNTGPRSMPASAKTMALYSLDDPVSIFNYPLTTASSTKWDENTCSVWTDTDGVWSSRITARIIMPVEDNEGYGLNSPDNKRTLTNPDYPTNKFLKYNNGFKSLNSSDEIYQLHGEPKKTFHELTSVPIEIPPFSPTSAVRSIVTSCLQEIQPPPPTPVVNKRVRAERRYGEEITSGSLLQELKDKKAVKVAKAAKVKRPRGAPKKTKTSTDATDSDSLPQLL</sequence>
<protein>
    <recommendedName>
        <fullName evidence="3">HTH psq-type domain-containing protein</fullName>
    </recommendedName>
</protein>
<dbReference type="Pfam" id="PF03184">
    <property type="entry name" value="DDE_1"/>
    <property type="match status" value="1"/>
</dbReference>
<dbReference type="Pfam" id="PF05225">
    <property type="entry name" value="HTH_psq"/>
    <property type="match status" value="1"/>
</dbReference>
<dbReference type="GO" id="GO:0005634">
    <property type="term" value="C:nucleus"/>
    <property type="evidence" value="ECO:0007669"/>
    <property type="project" value="UniProtKB-SubCell"/>
</dbReference>
<evidence type="ECO:0000313" key="4">
    <source>
        <dbReference type="EMBL" id="CAF3312994.1"/>
    </source>
</evidence>
<feature type="compositionally biased region" description="Low complexity" evidence="2">
    <location>
        <begin position="679"/>
        <end position="692"/>
    </location>
</feature>
<keyword evidence="1" id="KW-0238">DNA-binding</keyword>
<feature type="domain" description="HTH psq-type" evidence="3">
    <location>
        <begin position="1"/>
        <end position="52"/>
    </location>
</feature>
<evidence type="ECO:0000256" key="1">
    <source>
        <dbReference type="PROSITE-ProRule" id="PRU00320"/>
    </source>
</evidence>
<name>A0A817TCC1_9BILA</name>
<dbReference type="EMBL" id="CAJOBQ010005549">
    <property type="protein sequence ID" value="CAF4657992.1"/>
    <property type="molecule type" value="Genomic_DNA"/>
</dbReference>
<comment type="caution">
    <text evidence="4">The sequence shown here is derived from an EMBL/GenBank/DDBJ whole genome shotgun (WGS) entry which is preliminary data.</text>
</comment>
<evidence type="ECO:0000256" key="2">
    <source>
        <dbReference type="SAM" id="MobiDB-lite"/>
    </source>
</evidence>
<dbReference type="EMBL" id="CAJNYU010000012">
    <property type="protein sequence ID" value="CAF3312994.1"/>
    <property type="molecule type" value="Genomic_DNA"/>
</dbReference>
<feature type="region of interest" description="Disordered" evidence="2">
    <location>
        <begin position="661"/>
        <end position="692"/>
    </location>
</feature>